<feature type="domain" description="Solute-binding protein family 3/N-terminal" evidence="6">
    <location>
        <begin position="21"/>
        <end position="248"/>
    </location>
</feature>
<evidence type="ECO:0000256" key="5">
    <source>
        <dbReference type="SAM" id="SignalP"/>
    </source>
</evidence>
<evidence type="ECO:0000259" key="7">
    <source>
        <dbReference type="SMART" id="SM00079"/>
    </source>
</evidence>
<dbReference type="PANTHER" id="PTHR35936">
    <property type="entry name" value="MEMBRANE-BOUND LYTIC MUREIN TRANSGLYCOSYLASE F"/>
    <property type="match status" value="1"/>
</dbReference>
<comment type="similarity">
    <text evidence="2 4">Belongs to the bacterial solute-binding protein 3 family.</text>
</comment>
<evidence type="ECO:0000313" key="8">
    <source>
        <dbReference type="EMBL" id="QIK40655.1"/>
    </source>
</evidence>
<sequence length="254" mass="27354">MKKIIAVALATMTAGAATAQDLDICVEGAYPPFSQTEADGSVTGFDIDIANALCAEMGASCTMVKTDWDGIIPALQEDKCDAIIASMSITEERKQVIDFSEKYYSTPAIFLAEEGAFADDSPETLADAVVGVQRGTIHQNFMVGEYPEVELRLYASQDDTYLDLASGRIDAIMADSVTMDEGFLQTEDGEGYAFFGEGYSIPEYHGEGVGVGVRQSDTELRDDFSAAIAAIRESGEYEQIASQYFDFDVYGGGN</sequence>
<name>A0A6G7VLB8_9RHOB</name>
<reference evidence="8 9" key="1">
    <citation type="submission" date="2020-03" db="EMBL/GenBank/DDBJ databases">
        <title>Complete genome sequence of Monaibacterium sp. ALG8 with diverse plasmids.</title>
        <authorList>
            <person name="Sun C."/>
        </authorList>
    </citation>
    <scope>NUCLEOTIDE SEQUENCE [LARGE SCALE GENOMIC DNA]</scope>
    <source>
        <strain evidence="8 9">ALG8</strain>
    </source>
</reference>
<dbReference type="InterPro" id="IPR018313">
    <property type="entry name" value="SBP_3_CS"/>
</dbReference>
<dbReference type="Proteomes" id="UP000500791">
    <property type="component" value="Chromosome"/>
</dbReference>
<organism evidence="8 9">
    <name type="scientific">Pontivivens nitratireducens</name>
    <dbReference type="NCBI Taxonomy" id="2758038"/>
    <lineage>
        <taxon>Bacteria</taxon>
        <taxon>Pseudomonadati</taxon>
        <taxon>Pseudomonadota</taxon>
        <taxon>Alphaproteobacteria</taxon>
        <taxon>Rhodobacterales</taxon>
        <taxon>Paracoccaceae</taxon>
        <taxon>Pontivivens</taxon>
    </lineage>
</organism>
<dbReference type="GO" id="GO:0016020">
    <property type="term" value="C:membrane"/>
    <property type="evidence" value="ECO:0007669"/>
    <property type="project" value="InterPro"/>
</dbReference>
<gene>
    <name evidence="8" type="ORF">G8E03_07655</name>
</gene>
<dbReference type="RefSeq" id="WP_166190359.1">
    <property type="nucleotide sequence ID" value="NZ_CP049811.1"/>
</dbReference>
<dbReference type="EMBL" id="CP049811">
    <property type="protein sequence ID" value="QIK40655.1"/>
    <property type="molecule type" value="Genomic_DNA"/>
</dbReference>
<feature type="domain" description="Ionotropic glutamate receptor C-terminal" evidence="7">
    <location>
        <begin position="21"/>
        <end position="247"/>
    </location>
</feature>
<evidence type="ECO:0000313" key="9">
    <source>
        <dbReference type="Proteomes" id="UP000500791"/>
    </source>
</evidence>
<feature type="chain" id="PRO_5026078422" evidence="5">
    <location>
        <begin position="20"/>
        <end position="254"/>
    </location>
</feature>
<evidence type="ECO:0000256" key="3">
    <source>
        <dbReference type="ARBA" id="ARBA00022729"/>
    </source>
</evidence>
<dbReference type="SMART" id="SM00079">
    <property type="entry name" value="PBPe"/>
    <property type="match status" value="1"/>
</dbReference>
<evidence type="ECO:0000259" key="6">
    <source>
        <dbReference type="SMART" id="SM00062"/>
    </source>
</evidence>
<dbReference type="AlphaFoldDB" id="A0A6G7VLB8"/>
<dbReference type="InterPro" id="IPR001638">
    <property type="entry name" value="Solute-binding_3/MltF_N"/>
</dbReference>
<dbReference type="InterPro" id="IPR001320">
    <property type="entry name" value="Iontro_rcpt_C"/>
</dbReference>
<dbReference type="GO" id="GO:0030313">
    <property type="term" value="C:cell envelope"/>
    <property type="evidence" value="ECO:0007669"/>
    <property type="project" value="UniProtKB-SubCell"/>
</dbReference>
<feature type="signal peptide" evidence="5">
    <location>
        <begin position="1"/>
        <end position="19"/>
    </location>
</feature>
<keyword evidence="9" id="KW-1185">Reference proteome</keyword>
<dbReference type="KEGG" id="mon:G8E03_07655"/>
<dbReference type="Gene3D" id="3.40.190.10">
    <property type="entry name" value="Periplasmic binding protein-like II"/>
    <property type="match status" value="2"/>
</dbReference>
<dbReference type="GO" id="GO:0015276">
    <property type="term" value="F:ligand-gated monoatomic ion channel activity"/>
    <property type="evidence" value="ECO:0007669"/>
    <property type="project" value="InterPro"/>
</dbReference>
<proteinExistence type="inferred from homology"/>
<accession>A0A6G7VLB8</accession>
<evidence type="ECO:0000256" key="1">
    <source>
        <dbReference type="ARBA" id="ARBA00004196"/>
    </source>
</evidence>
<dbReference type="SUPFAM" id="SSF53850">
    <property type="entry name" value="Periplasmic binding protein-like II"/>
    <property type="match status" value="1"/>
</dbReference>
<protein>
    <submittedName>
        <fullName evidence="8">Transporter substrate-binding domain-containing protein</fullName>
    </submittedName>
</protein>
<dbReference type="Pfam" id="PF00497">
    <property type="entry name" value="SBP_bac_3"/>
    <property type="match status" value="1"/>
</dbReference>
<evidence type="ECO:0000256" key="2">
    <source>
        <dbReference type="ARBA" id="ARBA00010333"/>
    </source>
</evidence>
<keyword evidence="3 5" id="KW-0732">Signal</keyword>
<evidence type="ECO:0000256" key="4">
    <source>
        <dbReference type="RuleBase" id="RU003744"/>
    </source>
</evidence>
<dbReference type="SMART" id="SM00062">
    <property type="entry name" value="PBPb"/>
    <property type="match status" value="1"/>
</dbReference>
<dbReference type="PROSITE" id="PS01039">
    <property type="entry name" value="SBP_BACTERIAL_3"/>
    <property type="match status" value="1"/>
</dbReference>
<comment type="subcellular location">
    <subcellularLocation>
        <location evidence="1">Cell envelope</location>
    </subcellularLocation>
</comment>
<dbReference type="PANTHER" id="PTHR35936:SF17">
    <property type="entry name" value="ARGININE-BINDING EXTRACELLULAR PROTEIN ARTP"/>
    <property type="match status" value="1"/>
</dbReference>